<dbReference type="Gene3D" id="3.30.710.10">
    <property type="entry name" value="Potassium Channel Kv1.1, Chain A"/>
    <property type="match status" value="1"/>
</dbReference>
<dbReference type="InParanoid" id="B0CVY0"/>
<dbReference type="HOGENOM" id="CLU_017785_0_0_1"/>
<organism evidence="3">
    <name type="scientific">Laccaria bicolor (strain S238N-H82 / ATCC MYA-4686)</name>
    <name type="common">Bicoloured deceiver</name>
    <name type="synonym">Laccaria laccata var. bicolor</name>
    <dbReference type="NCBI Taxonomy" id="486041"/>
    <lineage>
        <taxon>Eukaryota</taxon>
        <taxon>Fungi</taxon>
        <taxon>Dikarya</taxon>
        <taxon>Basidiomycota</taxon>
        <taxon>Agaricomycotina</taxon>
        <taxon>Agaricomycetes</taxon>
        <taxon>Agaricomycetidae</taxon>
        <taxon>Agaricales</taxon>
        <taxon>Agaricineae</taxon>
        <taxon>Hydnangiaceae</taxon>
        <taxon>Laccaria</taxon>
    </lineage>
</organism>
<dbReference type="OrthoDB" id="6359816at2759"/>
<dbReference type="AlphaFoldDB" id="B0CVY0"/>
<dbReference type="InterPro" id="IPR011333">
    <property type="entry name" value="SKP1/BTB/POZ_sf"/>
</dbReference>
<feature type="compositionally biased region" description="Polar residues" evidence="1">
    <location>
        <begin position="351"/>
        <end position="363"/>
    </location>
</feature>
<dbReference type="EMBL" id="DS547093">
    <property type="protein sequence ID" value="EDR13414.1"/>
    <property type="molecule type" value="Genomic_DNA"/>
</dbReference>
<evidence type="ECO:0000313" key="3">
    <source>
        <dbReference type="Proteomes" id="UP000001194"/>
    </source>
</evidence>
<sequence>MNTQTAEANTEFQESTSITFEWTLRGLKNLFDSTKGDTKSKVTKSARFGGGSWQVFFSMQTLEQRKREAATLVDFCWLNVYRCLIANDGGKGSGVGRFWKARFYSTRLLACWVHLDVRWNREGIYKFSFELRNIGKTVVYNLKEAHNHSFSYKTANWGWAQFARRDAVYYQSTPVKAQDAFVIICTITSSPANPRPIPTLPRQPVPKVLLDTVGALLDDPLYSDVQFIIPRRHQDFRYARRIWASRRMLERAEYFETMFNSSFAETLEGTTATPKSASRGLTSPGGTDSGTIMHEFEDSDDEDDDVFDTSSISSEQDLPPTTSTNLEASSIYVVDSPTEHADRKRAEEAVCSTSSHSQMSPRSMTHRPLDSFHGSSKMTVVVRDIAYTTYRAMLYYLYTDSIVFAPLSSSFMGNNSGTARAASSSVVSLPSTPPEGSGQVPGAKRVAQQDSASTRSEWISDWMKNNPGRPAPCSAKAAYRVADRLDLGELKERAAQHIFKSLTVDNIALEVFSPFAAAFDEIRKVEIDFFLTHWQEIRASESMRDVWQQIRNGRHPGFEEVWPLIAQSLEFKPTGPTPHSPRVSDSSHPC</sequence>
<dbReference type="Gene3D" id="2.60.210.10">
    <property type="entry name" value="Apoptosis, Tumor Necrosis Factor Receptor Associated Protein 2, Chain A"/>
    <property type="match status" value="1"/>
</dbReference>
<dbReference type="KEGG" id="lbc:LACBIDRAFT_309252"/>
<feature type="region of interest" description="Disordered" evidence="1">
    <location>
        <begin position="270"/>
        <end position="370"/>
    </location>
</feature>
<evidence type="ECO:0000256" key="1">
    <source>
        <dbReference type="SAM" id="MobiDB-lite"/>
    </source>
</evidence>
<reference evidence="2 3" key="1">
    <citation type="journal article" date="2008" name="Nature">
        <title>The genome of Laccaria bicolor provides insights into mycorrhizal symbiosis.</title>
        <authorList>
            <person name="Martin F."/>
            <person name="Aerts A."/>
            <person name="Ahren D."/>
            <person name="Brun A."/>
            <person name="Danchin E.G.J."/>
            <person name="Duchaussoy F."/>
            <person name="Gibon J."/>
            <person name="Kohler A."/>
            <person name="Lindquist E."/>
            <person name="Pereda V."/>
            <person name="Salamov A."/>
            <person name="Shapiro H.J."/>
            <person name="Wuyts J."/>
            <person name="Blaudez D."/>
            <person name="Buee M."/>
            <person name="Brokstein P."/>
            <person name="Canbaeck B."/>
            <person name="Cohen D."/>
            <person name="Courty P.E."/>
            <person name="Coutinho P.M."/>
            <person name="Delaruelle C."/>
            <person name="Detter J.C."/>
            <person name="Deveau A."/>
            <person name="DiFazio S."/>
            <person name="Duplessis S."/>
            <person name="Fraissinet-Tachet L."/>
            <person name="Lucic E."/>
            <person name="Frey-Klett P."/>
            <person name="Fourrey C."/>
            <person name="Feussner I."/>
            <person name="Gay G."/>
            <person name="Grimwood J."/>
            <person name="Hoegger P.J."/>
            <person name="Jain P."/>
            <person name="Kilaru S."/>
            <person name="Labbe J."/>
            <person name="Lin Y.C."/>
            <person name="Legue V."/>
            <person name="Le Tacon F."/>
            <person name="Marmeisse R."/>
            <person name="Melayah D."/>
            <person name="Montanini B."/>
            <person name="Muratet M."/>
            <person name="Nehls U."/>
            <person name="Niculita-Hirzel H."/>
            <person name="Oudot-Le Secq M.P."/>
            <person name="Peter M."/>
            <person name="Quesneville H."/>
            <person name="Rajashekar B."/>
            <person name="Reich M."/>
            <person name="Rouhier N."/>
            <person name="Schmutz J."/>
            <person name="Yin T."/>
            <person name="Chalot M."/>
            <person name="Henrissat B."/>
            <person name="Kuees U."/>
            <person name="Lucas S."/>
            <person name="Van de Peer Y."/>
            <person name="Podila G.K."/>
            <person name="Polle A."/>
            <person name="Pukkila P.J."/>
            <person name="Richardson P.M."/>
            <person name="Rouze P."/>
            <person name="Sanders I.R."/>
            <person name="Stajich J.E."/>
            <person name="Tunlid A."/>
            <person name="Tuskan G."/>
            <person name="Grigoriev I.V."/>
        </authorList>
    </citation>
    <scope>NUCLEOTIDE SEQUENCE [LARGE SCALE GENOMIC DNA]</scope>
    <source>
        <strain evidence="3">S238N-H82 / ATCC MYA-4686</strain>
    </source>
</reference>
<feature type="compositionally biased region" description="Polar residues" evidence="1">
    <location>
        <begin position="270"/>
        <end position="290"/>
    </location>
</feature>
<feature type="compositionally biased region" description="Polar residues" evidence="1">
    <location>
        <begin position="312"/>
        <end position="328"/>
    </location>
</feature>
<dbReference type="SUPFAM" id="SSF49599">
    <property type="entry name" value="TRAF domain-like"/>
    <property type="match status" value="1"/>
</dbReference>
<gene>
    <name evidence="2" type="ORF">LACBIDRAFT_309252</name>
</gene>
<feature type="compositionally biased region" description="Basic and acidic residues" evidence="1">
    <location>
        <begin position="337"/>
        <end position="348"/>
    </location>
</feature>
<name>B0CVY0_LACBS</name>
<dbReference type="RefSeq" id="XP_001875912.1">
    <property type="nucleotide sequence ID" value="XM_001875877.1"/>
</dbReference>
<dbReference type="GeneID" id="6071385"/>
<protein>
    <submittedName>
        <fullName evidence="2">Predicted protein</fullName>
    </submittedName>
</protein>
<proteinExistence type="predicted"/>
<dbReference type="STRING" id="486041.B0CVY0"/>
<feature type="region of interest" description="Disordered" evidence="1">
    <location>
        <begin position="424"/>
        <end position="450"/>
    </location>
</feature>
<accession>B0CVY0</accession>
<evidence type="ECO:0000313" key="2">
    <source>
        <dbReference type="EMBL" id="EDR13414.1"/>
    </source>
</evidence>
<dbReference type="Proteomes" id="UP000001194">
    <property type="component" value="Unassembled WGS sequence"/>
</dbReference>
<dbReference type="SUPFAM" id="SSF54695">
    <property type="entry name" value="POZ domain"/>
    <property type="match status" value="1"/>
</dbReference>
<feature type="compositionally biased region" description="Acidic residues" evidence="1">
    <location>
        <begin position="297"/>
        <end position="307"/>
    </location>
</feature>
<dbReference type="InterPro" id="IPR008974">
    <property type="entry name" value="TRAF-like"/>
</dbReference>
<keyword evidence="3" id="KW-1185">Reference proteome</keyword>
<dbReference type="PANTHER" id="PTHR24413">
    <property type="entry name" value="SPECKLE-TYPE POZ PROTEIN"/>
    <property type="match status" value="1"/>
</dbReference>